<comment type="caution">
    <text evidence="2">The sequence shown here is derived from an EMBL/GenBank/DDBJ whole genome shotgun (WGS) entry which is preliminary data.</text>
</comment>
<evidence type="ECO:0000313" key="2">
    <source>
        <dbReference type="EMBL" id="GAF76722.1"/>
    </source>
</evidence>
<proteinExistence type="predicted"/>
<dbReference type="InterPro" id="IPR024521">
    <property type="entry name" value="ArsS-like_C"/>
</dbReference>
<evidence type="ECO:0000259" key="1">
    <source>
        <dbReference type="Pfam" id="PF12345"/>
    </source>
</evidence>
<protein>
    <recommendedName>
        <fullName evidence="1">Arsenosugar biosynthesis radical SAM protein ArsS-like C-terminal domain-containing protein</fullName>
    </recommendedName>
</protein>
<dbReference type="PANTHER" id="PTHR43728:SF1">
    <property type="entry name" value="FE-S OXIDOREDUCTASE"/>
    <property type="match status" value="1"/>
</dbReference>
<feature type="non-terminal residue" evidence="2">
    <location>
        <position position="1"/>
    </location>
</feature>
<dbReference type="EMBL" id="BARS01003045">
    <property type="protein sequence ID" value="GAF76722.1"/>
    <property type="molecule type" value="Genomic_DNA"/>
</dbReference>
<feature type="domain" description="Arsenosugar biosynthesis radical SAM protein ArsS-like C-terminal" evidence="1">
    <location>
        <begin position="48"/>
        <end position="183"/>
    </location>
</feature>
<reference evidence="2" key="1">
    <citation type="journal article" date="2014" name="Front. Microbiol.">
        <title>High frequency of phylogenetically diverse reductive dehalogenase-homologous genes in deep subseafloor sedimentary metagenomes.</title>
        <authorList>
            <person name="Kawai M."/>
            <person name="Futagami T."/>
            <person name="Toyoda A."/>
            <person name="Takaki Y."/>
            <person name="Nishi S."/>
            <person name="Hori S."/>
            <person name="Arai W."/>
            <person name="Tsubouchi T."/>
            <person name="Morono Y."/>
            <person name="Uchiyama I."/>
            <person name="Ito T."/>
            <person name="Fujiyama A."/>
            <person name="Inagaki F."/>
            <person name="Takami H."/>
        </authorList>
    </citation>
    <scope>NUCLEOTIDE SEQUENCE</scope>
    <source>
        <strain evidence="2">Expedition CK06-06</strain>
    </source>
</reference>
<accession>X0SLG6</accession>
<dbReference type="PANTHER" id="PTHR43728">
    <property type="entry name" value="SLR0304 PROTEIN"/>
    <property type="match status" value="1"/>
</dbReference>
<dbReference type="AlphaFoldDB" id="X0SLG6"/>
<dbReference type="SUPFAM" id="SSF102114">
    <property type="entry name" value="Radical SAM enzymes"/>
    <property type="match status" value="1"/>
</dbReference>
<dbReference type="Pfam" id="PF12345">
    <property type="entry name" value="DUF3641"/>
    <property type="match status" value="1"/>
</dbReference>
<gene>
    <name evidence="2" type="ORF">S01H1_05864</name>
</gene>
<sequence>CFTEGKVNRQRGNGVFQKTISTLTRLNELGYGNSLELNLVYNPSGDFLPGPQTELEEDYKSQLFEHYHIRFNHLFTIVNAPIGRFKNYLETNRRAEEYLKLLMDNFNPDTIANLMCRTLVNVDWQGILYNCDFNQALGLPIRNGTGEIIEIDRIGDAIEKEPEIVIGNHCYCCTAGAGSSCTGELIK</sequence>
<name>X0SLG6_9ZZZZ</name>
<dbReference type="InterPro" id="IPR026351">
    <property type="entry name" value="rSAM_ArsS-like"/>
</dbReference>
<organism evidence="2">
    <name type="scientific">marine sediment metagenome</name>
    <dbReference type="NCBI Taxonomy" id="412755"/>
    <lineage>
        <taxon>unclassified sequences</taxon>
        <taxon>metagenomes</taxon>
        <taxon>ecological metagenomes</taxon>
    </lineage>
</organism>
<dbReference type="InterPro" id="IPR058240">
    <property type="entry name" value="rSAM_sf"/>
</dbReference>